<evidence type="ECO:0000256" key="1">
    <source>
        <dbReference type="ARBA" id="ARBA00022490"/>
    </source>
</evidence>
<dbReference type="CDD" id="cd02440">
    <property type="entry name" value="AdoMet_MTases"/>
    <property type="match status" value="1"/>
</dbReference>
<dbReference type="EMBL" id="JADQDK010000001">
    <property type="protein sequence ID" value="MBW0138416.1"/>
    <property type="molecule type" value="Genomic_DNA"/>
</dbReference>
<comment type="caution">
    <text evidence="7">The sequence shown here is derived from an EMBL/GenBank/DDBJ whole genome shotgun (WGS) entry which is preliminary data.</text>
</comment>
<keyword evidence="3" id="KW-0808">Transferase</keyword>
<evidence type="ECO:0000256" key="5">
    <source>
        <dbReference type="ARBA" id="ARBA00031323"/>
    </source>
</evidence>
<dbReference type="PANTHER" id="PTHR11579">
    <property type="entry name" value="PROTEIN-L-ISOASPARTATE O-METHYLTRANSFERASE"/>
    <property type="match status" value="1"/>
</dbReference>
<gene>
    <name evidence="7" type="ORF">I4I81_29745</name>
</gene>
<protein>
    <recommendedName>
        <fullName evidence="6">L-isoaspartyl protein carboxyl methyltransferase</fullName>
    </recommendedName>
    <alternativeName>
        <fullName evidence="5">Protein-beta-aspartate methyltransferase</fullName>
    </alternativeName>
</protein>
<keyword evidence="8" id="KW-1185">Reference proteome</keyword>
<sequence>MNGPTDAEWRRYAERLVDGLVRRGALRDDRWRAALLDVPRHHFVPAHYTRPARGGHWQPNDPGTEPEAPGWLGRVYSDAGLTIALSELDVWGDQHPVAASPPPELTVRSLQALGVDDGDRLLQLGVGCGYTTALAAHWLGPGRVVGVEIDPDLLRAAARRFEERDLDVAVRPGDGSLPVPLSGDGAPFDRVLVGYESDDVPAVWVHHVRPGGRLLARLTGGLGGGGHILFDRPSTDPGAPSAEPSLVGRFLAWTGPLPARRVAATRRAVRRPAGPTGGLVASGSTPVAPTLLANDDDPLVLLAQLHLPRGTTRAVRSTDTGAATYLQAPDGSWAEIAHASHRHGRHDTREAGPTPLVHALDAAGELYNDLGRPEWTDFGVTATAAGTHVWHHDPRTGPRWPLRTTWAANTGT</sequence>
<dbReference type="PANTHER" id="PTHR11579:SF0">
    <property type="entry name" value="PROTEIN-L-ISOASPARTATE(D-ASPARTATE) O-METHYLTRANSFERASE"/>
    <property type="match status" value="1"/>
</dbReference>
<dbReference type="Pfam" id="PF01135">
    <property type="entry name" value="PCMT"/>
    <property type="match status" value="1"/>
</dbReference>
<keyword evidence="2 7" id="KW-0489">Methyltransferase</keyword>
<evidence type="ECO:0000256" key="4">
    <source>
        <dbReference type="ARBA" id="ARBA00022691"/>
    </source>
</evidence>
<keyword evidence="4" id="KW-0949">S-adenosyl-L-methionine</keyword>
<dbReference type="RefSeq" id="WP_218600964.1">
    <property type="nucleotide sequence ID" value="NZ_JADQDJ010000007.1"/>
</dbReference>
<organism evidence="7 8">
    <name type="scientific">Pseudonocardia abyssalis</name>
    <dbReference type="NCBI Taxonomy" id="2792008"/>
    <lineage>
        <taxon>Bacteria</taxon>
        <taxon>Bacillati</taxon>
        <taxon>Actinomycetota</taxon>
        <taxon>Actinomycetes</taxon>
        <taxon>Pseudonocardiales</taxon>
        <taxon>Pseudonocardiaceae</taxon>
        <taxon>Pseudonocardia</taxon>
    </lineage>
</organism>
<dbReference type="InterPro" id="IPR000682">
    <property type="entry name" value="PCMT"/>
</dbReference>
<evidence type="ECO:0000256" key="2">
    <source>
        <dbReference type="ARBA" id="ARBA00022603"/>
    </source>
</evidence>
<accession>A0ABS6V2B7</accession>
<evidence type="ECO:0000313" key="7">
    <source>
        <dbReference type="EMBL" id="MBW0138416.1"/>
    </source>
</evidence>
<evidence type="ECO:0000256" key="3">
    <source>
        <dbReference type="ARBA" id="ARBA00022679"/>
    </source>
</evidence>
<reference evidence="7 8" key="1">
    <citation type="submission" date="2020-11" db="EMBL/GenBank/DDBJ databases">
        <title>Pseudonocardia abyssalis sp. nov. and Pseudonocardia oceani sp. nov., description and phylogenomic analysis of two novel actinomycetes isolated from the deep Southern Ocean.</title>
        <authorList>
            <person name="Parra J."/>
        </authorList>
    </citation>
    <scope>NUCLEOTIDE SEQUENCE [LARGE SCALE GENOMIC DNA]</scope>
    <source>
        <strain evidence="7 8">KRD-168</strain>
    </source>
</reference>
<dbReference type="GO" id="GO:0008168">
    <property type="term" value="F:methyltransferase activity"/>
    <property type="evidence" value="ECO:0007669"/>
    <property type="project" value="UniProtKB-KW"/>
</dbReference>
<keyword evidence="1" id="KW-0963">Cytoplasm</keyword>
<evidence type="ECO:0000256" key="6">
    <source>
        <dbReference type="ARBA" id="ARBA00031350"/>
    </source>
</evidence>
<proteinExistence type="predicted"/>
<dbReference type="Proteomes" id="UP000694287">
    <property type="component" value="Unassembled WGS sequence"/>
</dbReference>
<dbReference type="GO" id="GO:0032259">
    <property type="term" value="P:methylation"/>
    <property type="evidence" value="ECO:0007669"/>
    <property type="project" value="UniProtKB-KW"/>
</dbReference>
<evidence type="ECO:0000313" key="8">
    <source>
        <dbReference type="Proteomes" id="UP000694287"/>
    </source>
</evidence>
<name>A0ABS6V2B7_9PSEU</name>